<evidence type="ECO:0000313" key="2">
    <source>
        <dbReference type="Proteomes" id="UP001162992"/>
    </source>
</evidence>
<accession>A0ACC2CHL0</accession>
<name>A0ACC2CHL0_DIPCM</name>
<dbReference type="EMBL" id="CM055101">
    <property type="protein sequence ID" value="KAJ7541543.1"/>
    <property type="molecule type" value="Genomic_DNA"/>
</dbReference>
<comment type="caution">
    <text evidence="1">The sequence shown here is derived from an EMBL/GenBank/DDBJ whole genome shotgun (WGS) entry which is preliminary data.</text>
</comment>
<organism evidence="1 2">
    <name type="scientific">Diphasiastrum complanatum</name>
    <name type="common">Issler's clubmoss</name>
    <name type="synonym">Lycopodium complanatum</name>
    <dbReference type="NCBI Taxonomy" id="34168"/>
    <lineage>
        <taxon>Eukaryota</taxon>
        <taxon>Viridiplantae</taxon>
        <taxon>Streptophyta</taxon>
        <taxon>Embryophyta</taxon>
        <taxon>Tracheophyta</taxon>
        <taxon>Lycopodiopsida</taxon>
        <taxon>Lycopodiales</taxon>
        <taxon>Lycopodiaceae</taxon>
        <taxon>Lycopodioideae</taxon>
        <taxon>Diphasiastrum</taxon>
    </lineage>
</organism>
<dbReference type="Proteomes" id="UP001162992">
    <property type="component" value="Chromosome 10"/>
</dbReference>
<evidence type="ECO:0000313" key="1">
    <source>
        <dbReference type="EMBL" id="KAJ7541543.1"/>
    </source>
</evidence>
<proteinExistence type="predicted"/>
<sequence length="1289" mass="150183">MLRGISEPFLNEEESGPQITSTMREQIDCLSASKRELQARLENERLEYLVDRVEGEVELEGMMEEMCMRLKADDEIMDLERREREWEIERQEVRFEEEIAVLKDTVCRLEEELKVAHAEKEFAIQKKQEEIEKATRRRLNEVCEGNADTSQVKEHTMEQRMQAILKSLNNEELETPVDSPSKTIIVAFEDVLKAADERAENQRRECEEIKQSKEKIEQNFRDEWQRWTSQEKQLKSQVNVLEKEMARLSALIHEKDSLNVLERERRAEFQTDAERALDTFREERKLHSVALGKLQKLENILHAVKEKVSRGQEVLRVHKDHDAGSRLEEIFKDLNEDASRMTLVLSQKKDNDNASTQIKLIEAWKVQRDSAVRERDTLEEKLSLLLRRARDRESEIEAMWSEREKTLLEKVHSVQESSYRWEAKYKKRETELLHERKLWEGELGAMKKDWEDDKAGGEAMTRGQTQWSKSQDQRLTSSVERNMSELPLMTITQKNVAVSSKGCFEDMKNSVVKIKSSSEKDDPFMHDTSRMDGSQDSCTGSSETQESSSKVLLVVQETVNRDNKAESCVNVQKSTLEIEAEVGRLTREVKIKEEKLEKEQREVKLGIELLREERKELERKFSENLLLMEDLKRDIKVKECKMEQERKQLEVVIFQKAAELEQMKAKLVSKEQEIDILQQKFTTEVQMIEEEVEKERKERQQVIDLHFASKKRLIDEMDLKEEKREKEIDRMIQELQKVRRDVSIRDQENQRLGERNLALKNEKNLWEMVAQKQNAQVAYLVFKVIEENEALQQKLKGEENAGTGSLESSARHIEIIGEKHFDNSRKADLVKQVSKWLRVDSCEDEINNDNRDAEWQFAVGKVAVFDKQIGEAMHAIDKLREELRVKETELLKVRTEPEVEWERREAAWSEEQDWQRQAEKERADEWIQKEHQLNMEKDQLLKLLEVERSEAADVIASLHGIIRELKWSLMHYQENGSRDSINDSNKLETFQKLIPNTEIVKVHTSHLEELDHYILDLKTKLEHLEKDLKAAEAALSAQALNNAAREESLDAALMEIEKEVLRISEHTENNLLLPAVNHGVFVPHYQQTEHFAKSEALGYSGRLKLTDPGRTRGTLRSLLRNAFGSVNMIMQEASQGPTKSFYDQGILFWESEVGKGSKLNTNIARNAGLNSVKGATGEEPQTTQDSYCEGQRAFIFPPLPCRQQRWVVDAAWLEHVRKEHASLKHALMVEQQRASSLAQIEEENRFLDALLIRALEQKLDYEQIATKLQDKVFSLETTISKASLRSISS</sequence>
<keyword evidence="2" id="KW-1185">Reference proteome</keyword>
<protein>
    <submittedName>
        <fullName evidence="1">Uncharacterized protein</fullName>
    </submittedName>
</protein>
<reference evidence="2" key="1">
    <citation type="journal article" date="2024" name="Proc. Natl. Acad. Sci. U.S.A.">
        <title>Extraordinary preservation of gene collinearity over three hundred million years revealed in homosporous lycophytes.</title>
        <authorList>
            <person name="Li C."/>
            <person name="Wickell D."/>
            <person name="Kuo L.Y."/>
            <person name="Chen X."/>
            <person name="Nie B."/>
            <person name="Liao X."/>
            <person name="Peng D."/>
            <person name="Ji J."/>
            <person name="Jenkins J."/>
            <person name="Williams M."/>
            <person name="Shu S."/>
            <person name="Plott C."/>
            <person name="Barry K."/>
            <person name="Rajasekar S."/>
            <person name="Grimwood J."/>
            <person name="Han X."/>
            <person name="Sun S."/>
            <person name="Hou Z."/>
            <person name="He W."/>
            <person name="Dai G."/>
            <person name="Sun C."/>
            <person name="Schmutz J."/>
            <person name="Leebens-Mack J.H."/>
            <person name="Li F.W."/>
            <person name="Wang L."/>
        </authorList>
    </citation>
    <scope>NUCLEOTIDE SEQUENCE [LARGE SCALE GENOMIC DNA]</scope>
    <source>
        <strain evidence="2">cv. PW_Plant_1</strain>
    </source>
</reference>
<gene>
    <name evidence="1" type="ORF">O6H91_10G064300</name>
</gene>